<dbReference type="EMBL" id="WWCP01000019">
    <property type="protein sequence ID" value="MYM83469.1"/>
    <property type="molecule type" value="Genomic_DNA"/>
</dbReference>
<evidence type="ECO:0000313" key="3">
    <source>
        <dbReference type="EMBL" id="MYM83469.1"/>
    </source>
</evidence>
<dbReference type="NCBIfam" id="TIGR01845">
    <property type="entry name" value="outer_NodT"/>
    <property type="match status" value="1"/>
</dbReference>
<dbReference type="Pfam" id="PF02321">
    <property type="entry name" value="OEP"/>
    <property type="match status" value="2"/>
</dbReference>
<protein>
    <submittedName>
        <fullName evidence="3">Efflux transporter outer membrane subunit</fullName>
    </submittedName>
</protein>
<dbReference type="RefSeq" id="WP_161020233.1">
    <property type="nucleotide sequence ID" value="NZ_WWCP01000019.1"/>
</dbReference>
<evidence type="ECO:0000256" key="1">
    <source>
        <dbReference type="ARBA" id="ARBA00007613"/>
    </source>
</evidence>
<comment type="subcellular location">
    <subcellularLocation>
        <location evidence="2">Cell membrane</location>
        <topology evidence="2">Lipid-anchor</topology>
    </subcellularLocation>
</comment>
<accession>A0A6L8MLF4</accession>
<proteinExistence type="inferred from homology"/>
<dbReference type="Proteomes" id="UP000474565">
    <property type="component" value="Unassembled WGS sequence"/>
</dbReference>
<dbReference type="SUPFAM" id="SSF56954">
    <property type="entry name" value="Outer membrane efflux proteins (OEP)"/>
    <property type="match status" value="1"/>
</dbReference>
<keyword evidence="2" id="KW-0564">Palmitate</keyword>
<dbReference type="PANTHER" id="PTHR30203:SF33">
    <property type="entry name" value="BLR4455 PROTEIN"/>
    <property type="match status" value="1"/>
</dbReference>
<keyword evidence="2" id="KW-1134">Transmembrane beta strand</keyword>
<dbReference type="Gene3D" id="2.20.200.10">
    <property type="entry name" value="Outer membrane efflux proteins (OEP)"/>
    <property type="match status" value="1"/>
</dbReference>
<dbReference type="GO" id="GO:0015562">
    <property type="term" value="F:efflux transmembrane transporter activity"/>
    <property type="evidence" value="ECO:0007669"/>
    <property type="project" value="InterPro"/>
</dbReference>
<sequence>MKPRLSLAVLALLAGCAVGPDYSRPTLDLPTTLAANAAEQHYVQQDIRRNWWALFGSIELDALIEHAMRANHGIASAEAALRAAQENVLAQQGYFFPSAQLGYTPTRTKLAGNLGGNSPGVQGNGSVISTTQNTPASQGGTAPFNAPVIYNFHTAQLSVAYTPDVFGGARREVESAEAQQQTQRFQLEAAYITLASNIVAAALQDALLRRQIAIVTGMIDNNQATLALTQRQMKAGYASALELANQRSALAQSRQLLPPLRKQLEQNRDLLRVLAGIPADGGVPAFALDAFKTPQDLPQALPSQLVEQRPDVRAAEAQLQAASAQVGVARAARLPQLSITANAGGAASQFGQMFWSSGKFFDLTASMTQTLFDGGMLKHRERAAEQALQGAVADYRMTVATAFQNVADVLYAIDSDAAALQAAADASEAAKAALDLSQRQHARGYLDRLALIAAEQNVHQAGIALAQARASQLGDAAALYQALGGGWWNRETTAQSKGVQHD</sequence>
<keyword evidence="2" id="KW-0472">Membrane</keyword>
<reference evidence="3 4" key="1">
    <citation type="submission" date="2019-12" db="EMBL/GenBank/DDBJ databases">
        <title>Novel species isolated from a subtropical stream in China.</title>
        <authorList>
            <person name="Lu H."/>
        </authorList>
    </citation>
    <scope>NUCLEOTIDE SEQUENCE [LARGE SCALE GENOMIC DNA]</scope>
    <source>
        <strain evidence="3 4">FT50W</strain>
    </source>
</reference>
<organism evidence="3 4">
    <name type="scientific">Duganella lactea</name>
    <dbReference type="NCBI Taxonomy" id="2692173"/>
    <lineage>
        <taxon>Bacteria</taxon>
        <taxon>Pseudomonadati</taxon>
        <taxon>Pseudomonadota</taxon>
        <taxon>Betaproteobacteria</taxon>
        <taxon>Burkholderiales</taxon>
        <taxon>Oxalobacteraceae</taxon>
        <taxon>Telluria group</taxon>
        <taxon>Duganella</taxon>
    </lineage>
</organism>
<evidence type="ECO:0000256" key="2">
    <source>
        <dbReference type="RuleBase" id="RU362097"/>
    </source>
</evidence>
<keyword evidence="2" id="KW-0812">Transmembrane</keyword>
<dbReference type="InterPro" id="IPR010131">
    <property type="entry name" value="MdtP/NodT-like"/>
</dbReference>
<evidence type="ECO:0000313" key="4">
    <source>
        <dbReference type="Proteomes" id="UP000474565"/>
    </source>
</evidence>
<comment type="similarity">
    <text evidence="1 2">Belongs to the outer membrane factor (OMF) (TC 1.B.17) family.</text>
</comment>
<comment type="caution">
    <text evidence="3">The sequence shown here is derived from an EMBL/GenBank/DDBJ whole genome shotgun (WGS) entry which is preliminary data.</text>
</comment>
<gene>
    <name evidence="3" type="ORF">GTP44_16085</name>
</gene>
<dbReference type="Gene3D" id="1.20.1600.10">
    <property type="entry name" value="Outer membrane efflux proteins (OEP)"/>
    <property type="match status" value="1"/>
</dbReference>
<dbReference type="GO" id="GO:0005886">
    <property type="term" value="C:plasma membrane"/>
    <property type="evidence" value="ECO:0007669"/>
    <property type="project" value="UniProtKB-SubCell"/>
</dbReference>
<dbReference type="PANTHER" id="PTHR30203">
    <property type="entry name" value="OUTER MEMBRANE CATION EFFLUX PROTEIN"/>
    <property type="match status" value="1"/>
</dbReference>
<name>A0A6L8MLF4_9BURK</name>
<dbReference type="PROSITE" id="PS51257">
    <property type="entry name" value="PROKAR_LIPOPROTEIN"/>
    <property type="match status" value="1"/>
</dbReference>
<keyword evidence="2" id="KW-0449">Lipoprotein</keyword>
<dbReference type="AlphaFoldDB" id="A0A6L8MLF4"/>
<dbReference type="InterPro" id="IPR003423">
    <property type="entry name" value="OMP_efflux"/>
</dbReference>